<dbReference type="Proteomes" id="UP001231924">
    <property type="component" value="Unassembled WGS sequence"/>
</dbReference>
<sequence length="66" mass="7122">MSFTPRGAAVATFLTHLDAVVQREVSAVDAGAGRWEIEAERIAAEVAGSLALLRTELQRHRTAFAE</sequence>
<proteinExistence type="predicted"/>
<dbReference type="EMBL" id="JASVWF010000009">
    <property type="protein sequence ID" value="MDL5160055.1"/>
    <property type="molecule type" value="Genomic_DNA"/>
</dbReference>
<evidence type="ECO:0000313" key="1">
    <source>
        <dbReference type="EMBL" id="MDL5160055.1"/>
    </source>
</evidence>
<name>A0ABT7MHC6_9PSEU</name>
<dbReference type="RefSeq" id="WP_286056661.1">
    <property type="nucleotide sequence ID" value="NZ_JASVWF010000009.1"/>
</dbReference>
<gene>
    <name evidence="1" type="ORF">QRT03_29085</name>
</gene>
<comment type="caution">
    <text evidence="1">The sequence shown here is derived from an EMBL/GenBank/DDBJ whole genome shotgun (WGS) entry which is preliminary data.</text>
</comment>
<organism evidence="1 2">
    <name type="scientific">Actinomycetospora termitidis</name>
    <dbReference type="NCBI Taxonomy" id="3053470"/>
    <lineage>
        <taxon>Bacteria</taxon>
        <taxon>Bacillati</taxon>
        <taxon>Actinomycetota</taxon>
        <taxon>Actinomycetes</taxon>
        <taxon>Pseudonocardiales</taxon>
        <taxon>Pseudonocardiaceae</taxon>
        <taxon>Actinomycetospora</taxon>
    </lineage>
</organism>
<keyword evidence="2" id="KW-1185">Reference proteome</keyword>
<evidence type="ECO:0000313" key="2">
    <source>
        <dbReference type="Proteomes" id="UP001231924"/>
    </source>
</evidence>
<reference evidence="1 2" key="1">
    <citation type="submission" date="2023-06" db="EMBL/GenBank/DDBJ databases">
        <title>Actinomycetospora Odt1-22.</title>
        <authorList>
            <person name="Supong K."/>
        </authorList>
    </citation>
    <scope>NUCLEOTIDE SEQUENCE [LARGE SCALE GENOMIC DNA]</scope>
    <source>
        <strain evidence="1 2">Odt1-22</strain>
    </source>
</reference>
<accession>A0ABT7MHC6</accession>
<protein>
    <submittedName>
        <fullName evidence="1">Uncharacterized protein</fullName>
    </submittedName>
</protein>